<keyword evidence="1" id="KW-0472">Membrane</keyword>
<accession>A0A2Z5UXW0</accession>
<feature type="transmembrane region" description="Helical" evidence="1">
    <location>
        <begin position="12"/>
        <end position="29"/>
    </location>
</feature>
<reference evidence="2" key="1">
    <citation type="journal article" date="2018" name="PLoS ONE">
        <title>Conservation and lineage-specific rearrangements in the GOBP/PBP gene complex of distantly related ditrysian Lepidoptera.</title>
        <authorList>
            <person name="Yasukochi Y."/>
            <person name="Yang B."/>
            <person name="Fujimoto T."/>
            <person name="Sahara K."/>
            <person name="Matsuo T."/>
            <person name="Ishikawa Y."/>
        </authorList>
    </citation>
    <scope>NUCLEOTIDE SEQUENCE</scope>
</reference>
<dbReference type="AlphaFoldDB" id="A0A2Z5UXW0"/>
<protein>
    <submittedName>
        <fullName evidence="2">Uncharacterized protein</fullName>
    </submittedName>
</protein>
<evidence type="ECO:0000256" key="1">
    <source>
        <dbReference type="SAM" id="Phobius"/>
    </source>
</evidence>
<keyword evidence="1" id="KW-0812">Transmembrane</keyword>
<keyword evidence="1" id="KW-1133">Transmembrane helix</keyword>
<proteinExistence type="predicted"/>
<name>A0A2Z5UXW0_9NEOP</name>
<sequence>MGWRQVSKLQKTVLIVLFYLTIYLWISYVTTPATTMTFVSEDLRVEAKYVLIFIVAPLVPVFSDADGANVFKYKNCGKCFVTNNRGFLPMSEYDAILVYGERSLLTETAAFMDPGKRYLLETTKKCIGSKFKKCVQEPRITSFSSKESYDLCNLCAYLRKSL</sequence>
<evidence type="ECO:0000313" key="2">
    <source>
        <dbReference type="EMBL" id="BBB15991.1"/>
    </source>
</evidence>
<feature type="transmembrane region" description="Helical" evidence="1">
    <location>
        <begin position="49"/>
        <end position="65"/>
    </location>
</feature>
<gene>
    <name evidence="2" type="primary">CDS-B</name>
</gene>
<organism evidence="2">
    <name type="scientific">Ostrinia latipennis</name>
    <name type="common">Far Eastern knotweed borer</name>
    <dbReference type="NCBI Taxonomy" id="99578"/>
    <lineage>
        <taxon>Eukaryota</taxon>
        <taxon>Metazoa</taxon>
        <taxon>Ecdysozoa</taxon>
        <taxon>Arthropoda</taxon>
        <taxon>Hexapoda</taxon>
        <taxon>Insecta</taxon>
        <taxon>Pterygota</taxon>
        <taxon>Neoptera</taxon>
        <taxon>Endopterygota</taxon>
        <taxon>Lepidoptera</taxon>
        <taxon>Glossata</taxon>
        <taxon>Ditrysia</taxon>
        <taxon>Pyraloidea</taxon>
        <taxon>Crambidae</taxon>
        <taxon>Pyraustinae</taxon>
        <taxon>Ostrinia</taxon>
    </lineage>
</organism>
<dbReference type="EMBL" id="LC085610">
    <property type="protein sequence ID" value="BBB15991.1"/>
    <property type="molecule type" value="Genomic_DNA"/>
</dbReference>